<protein>
    <recommendedName>
        <fullName evidence="4">DUF2357 domain-containing protein</fullName>
    </recommendedName>
</protein>
<evidence type="ECO:0000313" key="2">
    <source>
        <dbReference type="EMBL" id="PDX75452.1"/>
    </source>
</evidence>
<proteinExistence type="predicted"/>
<evidence type="ECO:0000313" key="3">
    <source>
        <dbReference type="Proteomes" id="UP000220157"/>
    </source>
</evidence>
<organism evidence="2 3">
    <name type="scientific">Faecalibacterium prausnitzii</name>
    <dbReference type="NCBI Taxonomy" id="853"/>
    <lineage>
        <taxon>Bacteria</taxon>
        <taxon>Bacillati</taxon>
        <taxon>Bacillota</taxon>
        <taxon>Clostridia</taxon>
        <taxon>Eubacteriales</taxon>
        <taxon>Oscillospiraceae</taxon>
        <taxon>Faecalibacterium</taxon>
    </lineage>
</organism>
<gene>
    <name evidence="2" type="ORF">CGS56_09355</name>
</gene>
<reference evidence="2 3" key="1">
    <citation type="journal article" date="2017" name="Front. Microbiol.">
        <title>New Insights into the Diversity of the Genus Faecalibacterium.</title>
        <authorList>
            <person name="Benevides L."/>
            <person name="Burman S."/>
            <person name="Martin R."/>
            <person name="Robert V."/>
            <person name="Thomas M."/>
            <person name="Miquel S."/>
            <person name="Chain F."/>
            <person name="Sokol H."/>
            <person name="Bermudez-Humaran L.G."/>
            <person name="Morrison M."/>
            <person name="Langella P."/>
            <person name="Azevedo V.A."/>
            <person name="Chatel J.M."/>
            <person name="Soares S."/>
        </authorList>
    </citation>
    <scope>NUCLEOTIDE SEQUENCE [LARGE SCALE GENOMIC DNA]</scope>
    <source>
        <strain evidence="2 3">CNCM I 4573</strain>
    </source>
</reference>
<evidence type="ECO:0000256" key="1">
    <source>
        <dbReference type="SAM" id="Coils"/>
    </source>
</evidence>
<comment type="caution">
    <text evidence="2">The sequence shown here is derived from an EMBL/GenBank/DDBJ whole genome shotgun (WGS) entry which is preliminary data.</text>
</comment>
<feature type="coiled-coil region" evidence="1">
    <location>
        <begin position="311"/>
        <end position="338"/>
    </location>
</feature>
<accession>A0A2A7A8M5</accession>
<name>A0A2A7A8M5_9FIRM</name>
<sequence length="615" mass="71705">MFSDALTLIGKSYGLDTEQSLTLPLYEWNETEKDLQYRHDTLLGVYADYCYSVELHLNNLPPIQKISVSVNGYVCDIKNFRDGIIEFHESRIFLDSFGFAQVDFEFETENSEKLNCNTTYLPVLVIDSINNESVQRMVKTIYEKSPCYLFNNQQRSQDNRTLGKSPIQDLNGQIEVLGRIVTSYKENFRYFKTNAAFSLNRVENIKSYEKVKDISLRTLQYIAQHPEQLQKNFNSTGIRVGRANYFPQKALVTENENNYDIYENKIIIGFLFSVYQTVTILCKNIQEQIIQYTLPSTATTNGYTSSAIVILDIGKERLKKSQIKLQELRTQIENLYNCYRQIFPIEPILVQSVPMPSPIFREIKAYHIIYNLMIEWFMYGSYNFERENILLPLLRSHKIYEMYVLIQLCDFVIQESYIMEESKHFPYSNLDEKKCTQDLSIVPNTFYFVNKLSKKHLTIYYEPAIQGASHKGENNIGLYRNNSVSIRSTRTTARPYLPDYVIKVQSDDSETYFILDAKFSRKNTVRTRYFPELAYKYLFSVSTINMQGQNGGLIVLNGKASADSEESDDIFNFYDHELDDNPISPMAKIFTLTERTEAAKEQHLRLFHSLLGKYI</sequence>
<keyword evidence="1" id="KW-0175">Coiled coil</keyword>
<dbReference type="AlphaFoldDB" id="A0A2A7A8M5"/>
<dbReference type="Proteomes" id="UP000220157">
    <property type="component" value="Unassembled WGS sequence"/>
</dbReference>
<dbReference type="EMBL" id="NMTW01000037">
    <property type="protein sequence ID" value="PDX75452.1"/>
    <property type="molecule type" value="Genomic_DNA"/>
</dbReference>
<dbReference type="RefSeq" id="WP_097785637.1">
    <property type="nucleotide sequence ID" value="NZ_NMTW01000037.1"/>
</dbReference>
<evidence type="ECO:0008006" key="4">
    <source>
        <dbReference type="Google" id="ProtNLM"/>
    </source>
</evidence>